<reference evidence="11 12" key="1">
    <citation type="journal article" date="2011" name="J. Bacteriol.">
        <title>Genome sequence of Methyloversatilis universalis FAM5T, a methylotrophic representative of the order Rhodocyclales.</title>
        <authorList>
            <person name="Kittichotirat W."/>
            <person name="Good N.M."/>
            <person name="Hall R."/>
            <person name="Bringel F."/>
            <person name="Lajus A."/>
            <person name="Medigue C."/>
            <person name="Smalley N.E."/>
            <person name="Beck D."/>
            <person name="Bumgarner R."/>
            <person name="Vuilleumier S."/>
            <person name="Kalyuzhnaya M.G."/>
        </authorList>
    </citation>
    <scope>NUCLEOTIDE SEQUENCE [LARGE SCALE GENOMIC DNA]</scope>
    <source>
        <strain evidence="12">ATCC BAA-1314 / JCM 13912 / FAM5</strain>
    </source>
</reference>
<dbReference type="CDD" id="cd13131">
    <property type="entry name" value="MATE_NorM_like"/>
    <property type="match status" value="1"/>
</dbReference>
<dbReference type="STRING" id="1000565.METUNv1_01331"/>
<comment type="caution">
    <text evidence="11">The sequence shown here is derived from an EMBL/GenBank/DDBJ whole genome shotgun (WGS) entry which is preliminary data.</text>
</comment>
<feature type="transmembrane region" description="Helical" evidence="10">
    <location>
        <begin position="163"/>
        <end position="183"/>
    </location>
</feature>
<feature type="transmembrane region" description="Helical" evidence="10">
    <location>
        <begin position="91"/>
        <end position="113"/>
    </location>
</feature>
<dbReference type="GO" id="GO:0015297">
    <property type="term" value="F:antiporter activity"/>
    <property type="evidence" value="ECO:0007669"/>
    <property type="project" value="UniProtKB-KW"/>
</dbReference>
<dbReference type="Pfam" id="PF01554">
    <property type="entry name" value="MatE"/>
    <property type="match status" value="2"/>
</dbReference>
<dbReference type="OrthoDB" id="9780160at2"/>
<feature type="transmembrane region" description="Helical" evidence="10">
    <location>
        <begin position="133"/>
        <end position="151"/>
    </location>
</feature>
<keyword evidence="12" id="KW-1185">Reference proteome</keyword>
<feature type="transmembrane region" description="Helical" evidence="10">
    <location>
        <begin position="360"/>
        <end position="381"/>
    </location>
</feature>
<dbReference type="GO" id="GO:0042910">
    <property type="term" value="F:xenobiotic transmembrane transporter activity"/>
    <property type="evidence" value="ECO:0007669"/>
    <property type="project" value="InterPro"/>
</dbReference>
<dbReference type="NCBIfam" id="TIGR00797">
    <property type="entry name" value="matE"/>
    <property type="match status" value="1"/>
</dbReference>
<feature type="transmembrane region" description="Helical" evidence="10">
    <location>
        <begin position="49"/>
        <end position="70"/>
    </location>
</feature>
<dbReference type="InterPro" id="IPR050222">
    <property type="entry name" value="MATE_MdtK"/>
</dbReference>
<dbReference type="EMBL" id="AFHG01000036">
    <property type="protein sequence ID" value="EGK72564.1"/>
    <property type="molecule type" value="Genomic_DNA"/>
</dbReference>
<feature type="transmembrane region" description="Helical" evidence="10">
    <location>
        <begin position="244"/>
        <end position="267"/>
    </location>
</feature>
<evidence type="ECO:0000256" key="4">
    <source>
        <dbReference type="ARBA" id="ARBA00022475"/>
    </source>
</evidence>
<evidence type="ECO:0000256" key="3">
    <source>
        <dbReference type="ARBA" id="ARBA00022449"/>
    </source>
</evidence>
<keyword evidence="6 10" id="KW-1133">Transmembrane helix</keyword>
<evidence type="ECO:0000256" key="2">
    <source>
        <dbReference type="ARBA" id="ARBA00022448"/>
    </source>
</evidence>
<evidence type="ECO:0000256" key="1">
    <source>
        <dbReference type="ARBA" id="ARBA00004429"/>
    </source>
</evidence>
<keyword evidence="3" id="KW-0050">Antiport</keyword>
<keyword evidence="8 10" id="KW-0472">Membrane</keyword>
<feature type="transmembrane region" description="Helical" evidence="10">
    <location>
        <begin position="12"/>
        <end position="29"/>
    </location>
</feature>
<evidence type="ECO:0000313" key="12">
    <source>
        <dbReference type="Proteomes" id="UP000005019"/>
    </source>
</evidence>
<feature type="transmembrane region" description="Helical" evidence="10">
    <location>
        <begin position="321"/>
        <end position="340"/>
    </location>
</feature>
<keyword evidence="5 10" id="KW-0812">Transmembrane</keyword>
<feature type="transmembrane region" description="Helical" evidence="10">
    <location>
        <begin position="423"/>
        <end position="449"/>
    </location>
</feature>
<evidence type="ECO:0000256" key="8">
    <source>
        <dbReference type="ARBA" id="ARBA00023136"/>
    </source>
</evidence>
<evidence type="ECO:0000256" key="5">
    <source>
        <dbReference type="ARBA" id="ARBA00022692"/>
    </source>
</evidence>
<dbReference type="GO" id="GO:0005886">
    <property type="term" value="C:plasma membrane"/>
    <property type="evidence" value="ECO:0007669"/>
    <property type="project" value="UniProtKB-SubCell"/>
</dbReference>
<evidence type="ECO:0000256" key="7">
    <source>
        <dbReference type="ARBA" id="ARBA00023065"/>
    </source>
</evidence>
<evidence type="ECO:0000256" key="9">
    <source>
        <dbReference type="ARBA" id="ARBA00031636"/>
    </source>
</evidence>
<keyword evidence="7" id="KW-0406">Ion transport</keyword>
<organism evidence="11 12">
    <name type="scientific">Methyloversatilis universalis (strain ATCC BAA-1314 / DSM 25237 / JCM 13912 / CCUG 52030 / FAM5)</name>
    <dbReference type="NCBI Taxonomy" id="1000565"/>
    <lineage>
        <taxon>Bacteria</taxon>
        <taxon>Pseudomonadati</taxon>
        <taxon>Pseudomonadota</taxon>
        <taxon>Betaproteobacteria</taxon>
        <taxon>Nitrosomonadales</taxon>
        <taxon>Sterolibacteriaceae</taxon>
        <taxon>Methyloversatilis</taxon>
    </lineage>
</organism>
<evidence type="ECO:0000313" key="11">
    <source>
        <dbReference type="EMBL" id="EGK72564.1"/>
    </source>
</evidence>
<evidence type="ECO:0000256" key="10">
    <source>
        <dbReference type="SAM" id="Phobius"/>
    </source>
</evidence>
<dbReference type="GO" id="GO:0006811">
    <property type="term" value="P:monoatomic ion transport"/>
    <property type="evidence" value="ECO:0007669"/>
    <property type="project" value="UniProtKB-KW"/>
</dbReference>
<proteinExistence type="predicted"/>
<feature type="transmembrane region" description="Helical" evidence="10">
    <location>
        <begin position="189"/>
        <end position="216"/>
    </location>
</feature>
<sequence length="457" mass="47518">MSVAARETPRGIAAGIVSLAWPMFVSQLAGIGTHVADTVIAGHHATVDLAAVAVGGGLFVSVVIALIGVLQAASPIIAHHVGANRHEDIAPAFQQAVWLALFLSVPGALLLAFPDPLLALSRLDPVVEAKARAYLAALAWAVPCALLFRAFQALMNGIGHPRPVMVIMLACLAVHVPLAWALTTGVFGAPLGALGCGLSTLAVNALSVLLGLGYLLRAGRMRTLRPFADWQAPRAWAQRDMLRLGGPMGVSNFVEITSFTLIALFVARLGPDVVGGHRVVANLNGLCFMLPLALGSGTLVRVGQAAGARDWTRARSTALTGFTLASGLAVLVGLALWALHEPVLTLFSSDTAVLAVARGLIPYVVLFVLVDAAHTLASFALRGYKVTLAPMLVHTVCFWGVGLGLGAWLAFHGLEGVTAPMGAAGFWLATLLSTALAGILIGGLLLRVIRRTPPAQR</sequence>
<evidence type="ECO:0000256" key="6">
    <source>
        <dbReference type="ARBA" id="ARBA00022989"/>
    </source>
</evidence>
<feature type="transmembrane region" description="Helical" evidence="10">
    <location>
        <begin position="388"/>
        <end position="411"/>
    </location>
</feature>
<keyword evidence="2" id="KW-0813">Transport</keyword>
<gene>
    <name evidence="11" type="ORF">METUNv1_01331</name>
</gene>
<protein>
    <recommendedName>
        <fullName evidence="9">Multidrug-efflux transporter</fullName>
    </recommendedName>
</protein>
<dbReference type="PANTHER" id="PTHR43298:SF2">
    <property type="entry name" value="FMN_FAD EXPORTER YEEO-RELATED"/>
    <property type="match status" value="1"/>
</dbReference>
<dbReference type="AlphaFoldDB" id="F5RAG8"/>
<comment type="subcellular location">
    <subcellularLocation>
        <location evidence="1">Cell inner membrane</location>
        <topology evidence="1">Multi-pass membrane protein</topology>
    </subcellularLocation>
</comment>
<name>F5RAG8_METUF</name>
<dbReference type="InterPro" id="IPR002528">
    <property type="entry name" value="MATE_fam"/>
</dbReference>
<dbReference type="PIRSF" id="PIRSF006603">
    <property type="entry name" value="DinF"/>
    <property type="match status" value="1"/>
</dbReference>
<dbReference type="PANTHER" id="PTHR43298">
    <property type="entry name" value="MULTIDRUG RESISTANCE PROTEIN NORM-RELATED"/>
    <property type="match status" value="1"/>
</dbReference>
<dbReference type="InterPro" id="IPR048279">
    <property type="entry name" value="MdtK-like"/>
</dbReference>
<keyword evidence="4" id="KW-1003">Cell membrane</keyword>
<dbReference type="RefSeq" id="WP_008060042.1">
    <property type="nucleotide sequence ID" value="NZ_AFHG01000036.1"/>
</dbReference>
<dbReference type="eggNOG" id="COG0534">
    <property type="taxonomic scope" value="Bacteria"/>
</dbReference>
<accession>F5RAG8</accession>
<feature type="transmembrane region" description="Helical" evidence="10">
    <location>
        <begin position="279"/>
        <end position="300"/>
    </location>
</feature>
<dbReference type="Proteomes" id="UP000005019">
    <property type="component" value="Unassembled WGS sequence"/>
</dbReference>